<comment type="similarity">
    <text evidence="1">Belongs to the transferase hexapeptide repeat family.</text>
</comment>
<dbReference type="AlphaFoldDB" id="A0A8J4UU77"/>
<dbReference type="InterPro" id="IPR051159">
    <property type="entry name" value="Hexapeptide_acetyltransf"/>
</dbReference>
<gene>
    <name evidence="4" type="ORF">CYY_003556</name>
</gene>
<dbReference type="PANTHER" id="PTHR23416:SF23">
    <property type="entry name" value="ACETYLTRANSFERASE C18B11.09C-RELATED"/>
    <property type="match status" value="1"/>
</dbReference>
<dbReference type="Proteomes" id="UP000695562">
    <property type="component" value="Unassembled WGS sequence"/>
</dbReference>
<evidence type="ECO:0000259" key="3">
    <source>
        <dbReference type="SMART" id="SM01266"/>
    </source>
</evidence>
<evidence type="ECO:0000313" key="5">
    <source>
        <dbReference type="Proteomes" id="UP000695562"/>
    </source>
</evidence>
<dbReference type="Pfam" id="PF00132">
    <property type="entry name" value="Hexapep"/>
    <property type="match status" value="1"/>
</dbReference>
<dbReference type="CDD" id="cd03357">
    <property type="entry name" value="LbH_MAT_GAT"/>
    <property type="match status" value="1"/>
</dbReference>
<accession>A0A8J4UU77</accession>
<comment type="caution">
    <text evidence="4">The sequence shown here is derived from an EMBL/GenBank/DDBJ whole genome shotgun (WGS) entry which is preliminary data.</text>
</comment>
<sequence length="191" mass="20616">MEPINKTEREKMVAGELYLAADPELVAGRKRAKLELSKVNGIVDDDTRNAGYKALLGTHGKQVHIESDFKFDYGYNIHLGENFYANYDCTFLDICPITIGENCMCAPGVQIYTAGHPIDPVERMSGLEFGKPVTIGNTCWIGGSVVICPGVTLGNNVVVGAGSVVTKSFPDNVVIAGNPAKIIKTIEPKQQ</sequence>
<reference evidence="4" key="1">
    <citation type="submission" date="2020-01" db="EMBL/GenBank/DDBJ databases">
        <title>Development of genomics and gene disruption for Polysphondylium violaceum indicates a role for the polyketide synthase stlB in stalk morphogenesis.</title>
        <authorList>
            <person name="Narita B."/>
            <person name="Kawabe Y."/>
            <person name="Kin K."/>
            <person name="Saito T."/>
            <person name="Gibbs R."/>
            <person name="Kuspa A."/>
            <person name="Muzny D."/>
            <person name="Queller D."/>
            <person name="Richards S."/>
            <person name="Strassman J."/>
            <person name="Sucgang R."/>
            <person name="Worley K."/>
            <person name="Schaap P."/>
        </authorList>
    </citation>
    <scope>NUCLEOTIDE SEQUENCE</scope>
    <source>
        <strain evidence="4">QSvi11</strain>
    </source>
</reference>
<feature type="domain" description="Maltose/galactoside acetyltransferase" evidence="3">
    <location>
        <begin position="9"/>
        <end position="61"/>
    </location>
</feature>
<dbReference type="FunFam" id="2.160.10.10:FF:000008">
    <property type="entry name" value="Maltose O-acetyltransferase"/>
    <property type="match status" value="1"/>
</dbReference>
<dbReference type="EMBL" id="AJWJ01000113">
    <property type="protein sequence ID" value="KAF2075121.1"/>
    <property type="molecule type" value="Genomic_DNA"/>
</dbReference>
<dbReference type="InterPro" id="IPR001451">
    <property type="entry name" value="Hexapep"/>
</dbReference>
<dbReference type="InterPro" id="IPR011004">
    <property type="entry name" value="Trimer_LpxA-like_sf"/>
</dbReference>
<dbReference type="GO" id="GO:0008374">
    <property type="term" value="F:O-acyltransferase activity"/>
    <property type="evidence" value="ECO:0007669"/>
    <property type="project" value="TreeGrafter"/>
</dbReference>
<keyword evidence="2" id="KW-0808">Transferase</keyword>
<dbReference type="GO" id="GO:0016407">
    <property type="term" value="F:acetyltransferase activity"/>
    <property type="evidence" value="ECO:0007669"/>
    <property type="project" value="InterPro"/>
</dbReference>
<dbReference type="Pfam" id="PF12464">
    <property type="entry name" value="Mac"/>
    <property type="match status" value="1"/>
</dbReference>
<dbReference type="OrthoDB" id="27035at2759"/>
<evidence type="ECO:0000256" key="1">
    <source>
        <dbReference type="ARBA" id="ARBA00007274"/>
    </source>
</evidence>
<dbReference type="PANTHER" id="PTHR23416">
    <property type="entry name" value="SIALIC ACID SYNTHASE-RELATED"/>
    <property type="match status" value="1"/>
</dbReference>
<dbReference type="Gene3D" id="2.160.10.10">
    <property type="entry name" value="Hexapeptide repeat proteins"/>
    <property type="match status" value="1"/>
</dbReference>
<dbReference type="GO" id="GO:0005829">
    <property type="term" value="C:cytosol"/>
    <property type="evidence" value="ECO:0007669"/>
    <property type="project" value="TreeGrafter"/>
</dbReference>
<evidence type="ECO:0000256" key="2">
    <source>
        <dbReference type="ARBA" id="ARBA00022679"/>
    </source>
</evidence>
<dbReference type="InterPro" id="IPR024688">
    <property type="entry name" value="Mac_dom"/>
</dbReference>
<name>A0A8J4UU77_9MYCE</name>
<protein>
    <recommendedName>
        <fullName evidence="3">Maltose/galactoside acetyltransferase domain-containing protein</fullName>
    </recommendedName>
</protein>
<evidence type="ECO:0000313" key="4">
    <source>
        <dbReference type="EMBL" id="KAF2075121.1"/>
    </source>
</evidence>
<proteinExistence type="inferred from homology"/>
<dbReference type="SMART" id="SM01266">
    <property type="entry name" value="Mac"/>
    <property type="match status" value="1"/>
</dbReference>
<dbReference type="SUPFAM" id="SSF51161">
    <property type="entry name" value="Trimeric LpxA-like enzymes"/>
    <property type="match status" value="1"/>
</dbReference>
<organism evidence="4 5">
    <name type="scientific">Polysphondylium violaceum</name>
    <dbReference type="NCBI Taxonomy" id="133409"/>
    <lineage>
        <taxon>Eukaryota</taxon>
        <taxon>Amoebozoa</taxon>
        <taxon>Evosea</taxon>
        <taxon>Eumycetozoa</taxon>
        <taxon>Dictyostelia</taxon>
        <taxon>Dictyosteliales</taxon>
        <taxon>Dictyosteliaceae</taxon>
        <taxon>Polysphondylium</taxon>
    </lineage>
</organism>
<keyword evidence="5" id="KW-1185">Reference proteome</keyword>